<dbReference type="PROSITE" id="PS00108">
    <property type="entry name" value="PROTEIN_KINASE_ST"/>
    <property type="match status" value="1"/>
</dbReference>
<dbReference type="InterPro" id="IPR008271">
    <property type="entry name" value="Ser/Thr_kinase_AS"/>
</dbReference>
<name>A0A919JX42_9ACTN</name>
<dbReference type="Gene3D" id="1.10.510.10">
    <property type="entry name" value="Transferase(Phosphotransferase) domain 1"/>
    <property type="match status" value="1"/>
</dbReference>
<comment type="catalytic activity">
    <reaction evidence="7">
        <text>L-threonyl-[protein] + ATP = O-phospho-L-threonyl-[protein] + ADP + H(+)</text>
        <dbReference type="Rhea" id="RHEA:46608"/>
        <dbReference type="Rhea" id="RHEA-COMP:11060"/>
        <dbReference type="Rhea" id="RHEA-COMP:11605"/>
        <dbReference type="ChEBI" id="CHEBI:15378"/>
        <dbReference type="ChEBI" id="CHEBI:30013"/>
        <dbReference type="ChEBI" id="CHEBI:30616"/>
        <dbReference type="ChEBI" id="CHEBI:61977"/>
        <dbReference type="ChEBI" id="CHEBI:456216"/>
        <dbReference type="EC" id="2.7.11.1"/>
    </reaction>
</comment>
<reference evidence="11" key="1">
    <citation type="submission" date="2021-01" db="EMBL/GenBank/DDBJ databases">
        <title>Whole genome shotgun sequence of Actinoplanes rishiriensis NBRC 108556.</title>
        <authorList>
            <person name="Komaki H."/>
            <person name="Tamura T."/>
        </authorList>
    </citation>
    <scope>NUCLEOTIDE SEQUENCE</scope>
    <source>
        <strain evidence="11">NBRC 108556</strain>
    </source>
</reference>
<dbReference type="EC" id="2.7.11.1" evidence="1"/>
<gene>
    <name evidence="11" type="ORF">Ari01nite_25370</name>
</gene>
<evidence type="ECO:0000256" key="5">
    <source>
        <dbReference type="ARBA" id="ARBA00022777"/>
    </source>
</evidence>
<evidence type="ECO:0000256" key="9">
    <source>
        <dbReference type="SAM" id="MobiDB-lite"/>
    </source>
</evidence>
<evidence type="ECO:0000313" key="11">
    <source>
        <dbReference type="EMBL" id="GIE95072.1"/>
    </source>
</evidence>
<evidence type="ECO:0000256" key="3">
    <source>
        <dbReference type="ARBA" id="ARBA00022679"/>
    </source>
</evidence>
<sequence length="458" mass="47044">MPHPGEVLGDRYRLDDRIAAGGMGEVWQATDTVLGRDVAVKTLHAERAGDPGFQTRFKHEARAMAVLHHPGVADVYDYGQSGPDAYIVMAHVQGEALNHRIAERGRLTPAETMSIVAQAGRALEAAHQAGIVHRDVKPGNLIIQPDGTVVLVDFGVARSSESAALTGAKEVVGTALYIAPEQVSKETTGPSADIYALGCVAYHCLTGHPPFLGESPIMVALQHVQDEPPVLPDDVPPAVRTLVMTAMAKDPAERFSSAAVMAAAAENAMTTVGDTTAILATVPARAPSPGTGTSVLPAIETFDGGGRKRKLLLATLAMAILATGFAVLFLANPGGIFPGGEPAESATLPPSAGASVKPTSTGQQRRTEENNERRGTPAATPSRSPSPAAPQTATQATTPPDDDATTATTEPEQTQTTTQAPAPTEPTTGGEDQGEDNSGPGGGGGEEEPADVAATPAG</sequence>
<dbReference type="FunFam" id="1.10.510.10:FF:000021">
    <property type="entry name" value="Serine/threonine protein kinase"/>
    <property type="match status" value="1"/>
</dbReference>
<feature type="compositionally biased region" description="Basic and acidic residues" evidence="9">
    <location>
        <begin position="365"/>
        <end position="375"/>
    </location>
</feature>
<accession>A0A919JX42</accession>
<comment type="catalytic activity">
    <reaction evidence="8">
        <text>L-seryl-[protein] + ATP = O-phospho-L-seryl-[protein] + ADP + H(+)</text>
        <dbReference type="Rhea" id="RHEA:17989"/>
        <dbReference type="Rhea" id="RHEA-COMP:9863"/>
        <dbReference type="Rhea" id="RHEA-COMP:11604"/>
        <dbReference type="ChEBI" id="CHEBI:15378"/>
        <dbReference type="ChEBI" id="CHEBI:29999"/>
        <dbReference type="ChEBI" id="CHEBI:30616"/>
        <dbReference type="ChEBI" id="CHEBI:83421"/>
        <dbReference type="ChEBI" id="CHEBI:456216"/>
        <dbReference type="EC" id="2.7.11.1"/>
    </reaction>
</comment>
<keyword evidence="5" id="KW-0418">Kinase</keyword>
<feature type="domain" description="Protein kinase" evidence="10">
    <location>
        <begin position="12"/>
        <end position="269"/>
    </location>
</feature>
<organism evidence="11 12">
    <name type="scientific">Paractinoplanes rishiriensis</name>
    <dbReference type="NCBI Taxonomy" id="1050105"/>
    <lineage>
        <taxon>Bacteria</taxon>
        <taxon>Bacillati</taxon>
        <taxon>Actinomycetota</taxon>
        <taxon>Actinomycetes</taxon>
        <taxon>Micromonosporales</taxon>
        <taxon>Micromonosporaceae</taxon>
        <taxon>Paractinoplanes</taxon>
    </lineage>
</organism>
<keyword evidence="4" id="KW-0547">Nucleotide-binding</keyword>
<proteinExistence type="predicted"/>
<feature type="compositionally biased region" description="Low complexity" evidence="9">
    <location>
        <begin position="376"/>
        <end position="428"/>
    </location>
</feature>
<dbReference type="GO" id="GO:0004674">
    <property type="term" value="F:protein serine/threonine kinase activity"/>
    <property type="evidence" value="ECO:0007669"/>
    <property type="project" value="UniProtKB-KW"/>
</dbReference>
<dbReference type="GO" id="GO:0045717">
    <property type="term" value="P:negative regulation of fatty acid biosynthetic process"/>
    <property type="evidence" value="ECO:0007669"/>
    <property type="project" value="UniProtKB-ARBA"/>
</dbReference>
<evidence type="ECO:0000256" key="4">
    <source>
        <dbReference type="ARBA" id="ARBA00022741"/>
    </source>
</evidence>
<dbReference type="EMBL" id="BOMV01000023">
    <property type="protein sequence ID" value="GIE95072.1"/>
    <property type="molecule type" value="Genomic_DNA"/>
</dbReference>
<dbReference type="GO" id="GO:0005524">
    <property type="term" value="F:ATP binding"/>
    <property type="evidence" value="ECO:0007669"/>
    <property type="project" value="UniProtKB-KW"/>
</dbReference>
<dbReference type="PROSITE" id="PS50011">
    <property type="entry name" value="PROTEIN_KINASE_DOM"/>
    <property type="match status" value="1"/>
</dbReference>
<dbReference type="Proteomes" id="UP000636960">
    <property type="component" value="Unassembled WGS sequence"/>
</dbReference>
<dbReference type="Pfam" id="PF00069">
    <property type="entry name" value="Pkinase"/>
    <property type="match status" value="1"/>
</dbReference>
<dbReference type="SUPFAM" id="SSF56112">
    <property type="entry name" value="Protein kinase-like (PK-like)"/>
    <property type="match status" value="1"/>
</dbReference>
<feature type="region of interest" description="Disordered" evidence="9">
    <location>
        <begin position="341"/>
        <end position="458"/>
    </location>
</feature>
<dbReference type="FunFam" id="3.30.200.20:FF:000035">
    <property type="entry name" value="Serine/threonine protein kinase Stk1"/>
    <property type="match status" value="1"/>
</dbReference>
<keyword evidence="3" id="KW-0808">Transferase</keyword>
<keyword evidence="2" id="KW-0723">Serine/threonine-protein kinase</keyword>
<comment type="caution">
    <text evidence="11">The sequence shown here is derived from an EMBL/GenBank/DDBJ whole genome shotgun (WGS) entry which is preliminary data.</text>
</comment>
<keyword evidence="6" id="KW-0067">ATP-binding</keyword>
<evidence type="ECO:0000256" key="7">
    <source>
        <dbReference type="ARBA" id="ARBA00047899"/>
    </source>
</evidence>
<dbReference type="PANTHER" id="PTHR43289">
    <property type="entry name" value="MITOGEN-ACTIVATED PROTEIN KINASE KINASE KINASE 20-RELATED"/>
    <property type="match status" value="1"/>
</dbReference>
<evidence type="ECO:0000256" key="1">
    <source>
        <dbReference type="ARBA" id="ARBA00012513"/>
    </source>
</evidence>
<evidence type="ECO:0000313" key="12">
    <source>
        <dbReference type="Proteomes" id="UP000636960"/>
    </source>
</evidence>
<evidence type="ECO:0000256" key="2">
    <source>
        <dbReference type="ARBA" id="ARBA00022527"/>
    </source>
</evidence>
<dbReference type="Gene3D" id="3.30.200.20">
    <property type="entry name" value="Phosphorylase Kinase, domain 1"/>
    <property type="match status" value="1"/>
</dbReference>
<keyword evidence="12" id="KW-1185">Reference proteome</keyword>
<dbReference type="AlphaFoldDB" id="A0A919JX42"/>
<protein>
    <recommendedName>
        <fullName evidence="1">non-specific serine/threonine protein kinase</fullName>
        <ecNumber evidence="1">2.7.11.1</ecNumber>
    </recommendedName>
</protein>
<dbReference type="InterPro" id="IPR011009">
    <property type="entry name" value="Kinase-like_dom_sf"/>
</dbReference>
<evidence type="ECO:0000256" key="6">
    <source>
        <dbReference type="ARBA" id="ARBA00022840"/>
    </source>
</evidence>
<evidence type="ECO:0000259" key="10">
    <source>
        <dbReference type="PROSITE" id="PS50011"/>
    </source>
</evidence>
<dbReference type="RefSeq" id="WP_203781371.1">
    <property type="nucleotide sequence ID" value="NZ_BOMV01000023.1"/>
</dbReference>
<dbReference type="CDD" id="cd14014">
    <property type="entry name" value="STKc_PknB_like"/>
    <property type="match status" value="1"/>
</dbReference>
<dbReference type="InterPro" id="IPR000719">
    <property type="entry name" value="Prot_kinase_dom"/>
</dbReference>
<evidence type="ECO:0000256" key="8">
    <source>
        <dbReference type="ARBA" id="ARBA00048679"/>
    </source>
</evidence>
<dbReference type="SMART" id="SM00220">
    <property type="entry name" value="S_TKc"/>
    <property type="match status" value="1"/>
</dbReference>
<dbReference type="PANTHER" id="PTHR43289:SF6">
    <property type="entry name" value="SERINE_THREONINE-PROTEIN KINASE NEKL-3"/>
    <property type="match status" value="1"/>
</dbReference>